<organism evidence="1 2">
    <name type="scientific">Gordonia westfalica</name>
    <dbReference type="NCBI Taxonomy" id="158898"/>
    <lineage>
        <taxon>Bacteria</taxon>
        <taxon>Bacillati</taxon>
        <taxon>Actinomycetota</taxon>
        <taxon>Actinomycetes</taxon>
        <taxon>Mycobacteriales</taxon>
        <taxon>Gordoniaceae</taxon>
        <taxon>Gordonia</taxon>
    </lineage>
</organism>
<dbReference type="Proteomes" id="UP000183180">
    <property type="component" value="Unassembled WGS sequence"/>
</dbReference>
<evidence type="ECO:0000313" key="1">
    <source>
        <dbReference type="EMBL" id="SDT84628.1"/>
    </source>
</evidence>
<evidence type="ECO:0000313" key="2">
    <source>
        <dbReference type="Proteomes" id="UP000183180"/>
    </source>
</evidence>
<proteinExistence type="predicted"/>
<protein>
    <submittedName>
        <fullName evidence="1">Uncharacterized protein</fullName>
    </submittedName>
</protein>
<dbReference type="EMBL" id="FNLM01000010">
    <property type="protein sequence ID" value="SDT84628.1"/>
    <property type="molecule type" value="Genomic_DNA"/>
</dbReference>
<dbReference type="AlphaFoldDB" id="A0A1H2DQI2"/>
<gene>
    <name evidence="1" type="ORF">SAMN04488548_1101</name>
</gene>
<name>A0A1H2DQI2_9ACTN</name>
<feature type="non-terminal residue" evidence="1">
    <location>
        <position position="39"/>
    </location>
</feature>
<accession>A0A1H2DQI2</accession>
<sequence>MTMSQFDMSNPSNQVEGSWVVWDLPDTRVDAPQLQQERC</sequence>
<reference evidence="1 2" key="1">
    <citation type="submission" date="2016-10" db="EMBL/GenBank/DDBJ databases">
        <authorList>
            <person name="de Groot N.N."/>
        </authorList>
    </citation>
    <scope>NUCLEOTIDE SEQUENCE [LARGE SCALE GENOMIC DNA]</scope>
    <source>
        <strain evidence="1 2">DSM 44215</strain>
    </source>
</reference>